<dbReference type="AlphaFoldDB" id="A0A6A6B8F8"/>
<protein>
    <recommendedName>
        <fullName evidence="3">C3H1-type domain-containing protein</fullName>
    </recommendedName>
</protein>
<feature type="region of interest" description="Disordered" evidence="2">
    <location>
        <begin position="508"/>
        <end position="548"/>
    </location>
</feature>
<feature type="region of interest" description="Disordered" evidence="2">
    <location>
        <begin position="86"/>
        <end position="166"/>
    </location>
</feature>
<feature type="region of interest" description="Disordered" evidence="2">
    <location>
        <begin position="382"/>
        <end position="415"/>
    </location>
</feature>
<name>A0A6A6B8F8_9PEZI</name>
<organism evidence="4 5">
    <name type="scientific">Aplosporella prunicola CBS 121167</name>
    <dbReference type="NCBI Taxonomy" id="1176127"/>
    <lineage>
        <taxon>Eukaryota</taxon>
        <taxon>Fungi</taxon>
        <taxon>Dikarya</taxon>
        <taxon>Ascomycota</taxon>
        <taxon>Pezizomycotina</taxon>
        <taxon>Dothideomycetes</taxon>
        <taxon>Dothideomycetes incertae sedis</taxon>
        <taxon>Botryosphaeriales</taxon>
        <taxon>Aplosporellaceae</taxon>
        <taxon>Aplosporella</taxon>
    </lineage>
</organism>
<sequence>MSGTDSGDQLPSEDKKQFSMPPAIWPDSPFAPDSAEDTFWKHYRECWIRNGGPERDSDIGLARSPFLRGSVLWKAFDAKRVAWFQKRGQPVSSQTSKDTMAGSRGHSNARRKASRLRMSAMPEGSSKSRGRPLPVTRGGSEPHANPSIDQSGRTPNMNTPSVPNAPMSNALVLAKAPLTVKAPVKTDAAMPDVSTSDVAIPDAPVMPNALVCQAKPQPSNDANAVSDKSLVIRPKGAPQECEREIHGKPVPRGLCRAFHLGGSCRHRPECPYTHKLSPSMRAMLQACNENFLKLSDTNQWKIAEAQRQRQLLKGRLQKSVSGAVQQKKPATGASAASAGTSAPGATASVRTMASVRIMTHKRTVTTTGSAASRGIEASRVTRTSGGTVGGTAGGTAGSTAGSVTARGTTAGGTTASAVTAAPGKTMTSAGTVTSSGTSASARTEPFVRTIRPRMTASELIESLDKAAASASTATSADTPAAGTGASVHTVAPAQAATSVRTVAPRAPGFARTVSPNHAATPARTVGPARTAGPTRPAPIATSASNGRQGGVNCLRLDKKWYNSMAKAYPKDKDWIEELVRLLESDLKNLW</sequence>
<dbReference type="InterPro" id="IPR000571">
    <property type="entry name" value="Znf_CCCH"/>
</dbReference>
<feature type="domain" description="C3H1-type" evidence="3">
    <location>
        <begin position="249"/>
        <end position="277"/>
    </location>
</feature>
<feature type="region of interest" description="Disordered" evidence="2">
    <location>
        <begin position="320"/>
        <end position="348"/>
    </location>
</feature>
<feature type="compositionally biased region" description="Polar residues" evidence="2">
    <location>
        <begin position="147"/>
        <end position="162"/>
    </location>
</feature>
<feature type="zinc finger region" description="C3H1-type" evidence="1">
    <location>
        <begin position="249"/>
        <end position="277"/>
    </location>
</feature>
<dbReference type="Proteomes" id="UP000799438">
    <property type="component" value="Unassembled WGS sequence"/>
</dbReference>
<keyword evidence="1" id="KW-0863">Zinc-finger</keyword>
<keyword evidence="5" id="KW-1185">Reference proteome</keyword>
<keyword evidence="1" id="KW-0479">Metal-binding</keyword>
<evidence type="ECO:0000313" key="4">
    <source>
        <dbReference type="EMBL" id="KAF2139838.1"/>
    </source>
</evidence>
<feature type="compositionally biased region" description="Low complexity" evidence="2">
    <location>
        <begin position="329"/>
        <end position="348"/>
    </location>
</feature>
<evidence type="ECO:0000256" key="2">
    <source>
        <dbReference type="SAM" id="MobiDB-lite"/>
    </source>
</evidence>
<gene>
    <name evidence="4" type="ORF">K452DRAFT_310220</name>
</gene>
<keyword evidence="1" id="KW-0862">Zinc</keyword>
<evidence type="ECO:0000259" key="3">
    <source>
        <dbReference type="PROSITE" id="PS50103"/>
    </source>
</evidence>
<feature type="compositionally biased region" description="Gly residues" evidence="2">
    <location>
        <begin position="386"/>
        <end position="396"/>
    </location>
</feature>
<dbReference type="EMBL" id="ML995491">
    <property type="protein sequence ID" value="KAF2139838.1"/>
    <property type="molecule type" value="Genomic_DNA"/>
</dbReference>
<dbReference type="GeneID" id="54300811"/>
<reference evidence="4" key="1">
    <citation type="journal article" date="2020" name="Stud. Mycol.">
        <title>101 Dothideomycetes genomes: a test case for predicting lifestyles and emergence of pathogens.</title>
        <authorList>
            <person name="Haridas S."/>
            <person name="Albert R."/>
            <person name="Binder M."/>
            <person name="Bloem J."/>
            <person name="Labutti K."/>
            <person name="Salamov A."/>
            <person name="Andreopoulos B."/>
            <person name="Baker S."/>
            <person name="Barry K."/>
            <person name="Bills G."/>
            <person name="Bluhm B."/>
            <person name="Cannon C."/>
            <person name="Castanera R."/>
            <person name="Culley D."/>
            <person name="Daum C."/>
            <person name="Ezra D."/>
            <person name="Gonzalez J."/>
            <person name="Henrissat B."/>
            <person name="Kuo A."/>
            <person name="Liang C."/>
            <person name="Lipzen A."/>
            <person name="Lutzoni F."/>
            <person name="Magnuson J."/>
            <person name="Mondo S."/>
            <person name="Nolan M."/>
            <person name="Ohm R."/>
            <person name="Pangilinan J."/>
            <person name="Park H.-J."/>
            <person name="Ramirez L."/>
            <person name="Alfaro M."/>
            <person name="Sun H."/>
            <person name="Tritt A."/>
            <person name="Yoshinaga Y."/>
            <person name="Zwiers L.-H."/>
            <person name="Turgeon B."/>
            <person name="Goodwin S."/>
            <person name="Spatafora J."/>
            <person name="Crous P."/>
            <person name="Grigoriev I."/>
        </authorList>
    </citation>
    <scope>NUCLEOTIDE SEQUENCE</scope>
    <source>
        <strain evidence="4">CBS 121167</strain>
    </source>
</reference>
<feature type="region of interest" description="Disordered" evidence="2">
    <location>
        <begin position="1"/>
        <end position="32"/>
    </location>
</feature>
<dbReference type="GO" id="GO:0008270">
    <property type="term" value="F:zinc ion binding"/>
    <property type="evidence" value="ECO:0007669"/>
    <property type="project" value="UniProtKB-KW"/>
</dbReference>
<accession>A0A6A6B8F8</accession>
<dbReference type="PROSITE" id="PS50103">
    <property type="entry name" value="ZF_C3H1"/>
    <property type="match status" value="1"/>
</dbReference>
<feature type="compositionally biased region" description="Low complexity" evidence="2">
    <location>
        <begin position="526"/>
        <end position="541"/>
    </location>
</feature>
<proteinExistence type="predicted"/>
<dbReference type="RefSeq" id="XP_033395551.1">
    <property type="nucleotide sequence ID" value="XM_033543314.1"/>
</dbReference>
<feature type="compositionally biased region" description="Low complexity" evidence="2">
    <location>
        <begin position="397"/>
        <end position="415"/>
    </location>
</feature>
<evidence type="ECO:0000313" key="5">
    <source>
        <dbReference type="Proteomes" id="UP000799438"/>
    </source>
</evidence>
<evidence type="ECO:0000256" key="1">
    <source>
        <dbReference type="PROSITE-ProRule" id="PRU00723"/>
    </source>
</evidence>